<feature type="transmembrane region" description="Helical" evidence="8">
    <location>
        <begin position="160"/>
        <end position="178"/>
    </location>
</feature>
<dbReference type="GO" id="GO:0046872">
    <property type="term" value="F:metal ion binding"/>
    <property type="evidence" value="ECO:0007669"/>
    <property type="project" value="UniProtKB-KW"/>
</dbReference>
<organism evidence="9 10">
    <name type="scientific">Filimonas zeae</name>
    <dbReference type="NCBI Taxonomy" id="1737353"/>
    <lineage>
        <taxon>Bacteria</taxon>
        <taxon>Pseudomonadati</taxon>
        <taxon>Bacteroidota</taxon>
        <taxon>Chitinophagia</taxon>
        <taxon>Chitinophagales</taxon>
        <taxon>Chitinophagaceae</taxon>
        <taxon>Filimonas</taxon>
    </lineage>
</organism>
<accession>A0A917J5R2</accession>
<evidence type="ECO:0000256" key="6">
    <source>
        <dbReference type="ARBA" id="ARBA00023136"/>
    </source>
</evidence>
<keyword evidence="2" id="KW-1003">Cell membrane</keyword>
<evidence type="ECO:0000256" key="2">
    <source>
        <dbReference type="ARBA" id="ARBA00022475"/>
    </source>
</evidence>
<dbReference type="Proteomes" id="UP000627292">
    <property type="component" value="Unassembled WGS sequence"/>
</dbReference>
<dbReference type="EMBL" id="BMIB01000005">
    <property type="protein sequence ID" value="GGH80239.1"/>
    <property type="molecule type" value="Genomic_DNA"/>
</dbReference>
<feature type="transmembrane region" description="Helical" evidence="8">
    <location>
        <begin position="184"/>
        <end position="201"/>
    </location>
</feature>
<dbReference type="GO" id="GO:0005886">
    <property type="term" value="C:plasma membrane"/>
    <property type="evidence" value="ECO:0007669"/>
    <property type="project" value="UniProtKB-SubCell"/>
</dbReference>
<name>A0A917J5R2_9BACT</name>
<dbReference type="PROSITE" id="PS01348">
    <property type="entry name" value="MRAY_2"/>
    <property type="match status" value="1"/>
</dbReference>
<gene>
    <name evidence="9" type="ORF">GCM10011379_50820</name>
</gene>
<comment type="subcellular location">
    <subcellularLocation>
        <location evidence="1">Cell membrane</location>
        <topology evidence="1">Multi-pass membrane protein</topology>
    </subcellularLocation>
</comment>
<keyword evidence="5 8" id="KW-1133">Transmembrane helix</keyword>
<dbReference type="InterPro" id="IPR000715">
    <property type="entry name" value="Glycosyl_transferase_4"/>
</dbReference>
<dbReference type="InterPro" id="IPR018480">
    <property type="entry name" value="PNAcMuramoyl-5peptid_Trfase_CS"/>
</dbReference>
<feature type="transmembrane region" description="Helical" evidence="8">
    <location>
        <begin position="6"/>
        <end position="26"/>
    </location>
</feature>
<evidence type="ECO:0000256" key="7">
    <source>
        <dbReference type="PIRSR" id="PIRSR600715-1"/>
    </source>
</evidence>
<feature type="binding site" evidence="7">
    <location>
        <position position="212"/>
    </location>
    <ligand>
        <name>Mg(2+)</name>
        <dbReference type="ChEBI" id="CHEBI:18420"/>
    </ligand>
</feature>
<evidence type="ECO:0000256" key="1">
    <source>
        <dbReference type="ARBA" id="ARBA00004651"/>
    </source>
</evidence>
<feature type="transmembrane region" description="Helical" evidence="8">
    <location>
        <begin position="134"/>
        <end position="153"/>
    </location>
</feature>
<protein>
    <recommendedName>
        <fullName evidence="11">UDP-N-acetylmuramyl pentapeptide phosphotransferase/UDP-N-acetylglucosamine-1-phosphate transferase</fullName>
    </recommendedName>
</protein>
<keyword evidence="7" id="KW-0479">Metal-binding</keyword>
<keyword evidence="3" id="KW-0808">Transferase</keyword>
<dbReference type="AlphaFoldDB" id="A0A917J5R2"/>
<keyword evidence="7" id="KW-0460">Magnesium</keyword>
<feature type="transmembrane region" description="Helical" evidence="8">
    <location>
        <begin position="320"/>
        <end position="339"/>
    </location>
</feature>
<dbReference type="GO" id="GO:0044038">
    <property type="term" value="P:cell wall macromolecule biosynthetic process"/>
    <property type="evidence" value="ECO:0007669"/>
    <property type="project" value="TreeGrafter"/>
</dbReference>
<proteinExistence type="predicted"/>
<evidence type="ECO:0000256" key="5">
    <source>
        <dbReference type="ARBA" id="ARBA00022989"/>
    </source>
</evidence>
<feature type="transmembrane region" description="Helical" evidence="8">
    <location>
        <begin position="47"/>
        <end position="67"/>
    </location>
</feature>
<dbReference type="PANTHER" id="PTHR22926">
    <property type="entry name" value="PHOSPHO-N-ACETYLMURAMOYL-PENTAPEPTIDE-TRANSFERASE"/>
    <property type="match status" value="1"/>
</dbReference>
<dbReference type="GO" id="GO:0071555">
    <property type="term" value="P:cell wall organization"/>
    <property type="evidence" value="ECO:0007669"/>
    <property type="project" value="TreeGrafter"/>
</dbReference>
<comment type="caution">
    <text evidence="9">The sequence shown here is derived from an EMBL/GenBank/DDBJ whole genome shotgun (WGS) entry which is preliminary data.</text>
</comment>
<keyword evidence="4 8" id="KW-0812">Transmembrane</keyword>
<reference evidence="9" key="2">
    <citation type="submission" date="2020-09" db="EMBL/GenBank/DDBJ databases">
        <authorList>
            <person name="Sun Q."/>
            <person name="Zhou Y."/>
        </authorList>
    </citation>
    <scope>NUCLEOTIDE SEQUENCE</scope>
    <source>
        <strain evidence="9">CGMCC 1.15290</strain>
    </source>
</reference>
<evidence type="ECO:0000313" key="10">
    <source>
        <dbReference type="Proteomes" id="UP000627292"/>
    </source>
</evidence>
<evidence type="ECO:0000256" key="8">
    <source>
        <dbReference type="SAM" id="Phobius"/>
    </source>
</evidence>
<feature type="transmembrane region" description="Helical" evidence="8">
    <location>
        <begin position="101"/>
        <end position="122"/>
    </location>
</feature>
<feature type="transmembrane region" description="Helical" evidence="8">
    <location>
        <begin position="242"/>
        <end position="263"/>
    </location>
</feature>
<evidence type="ECO:0000313" key="9">
    <source>
        <dbReference type="EMBL" id="GGH80239.1"/>
    </source>
</evidence>
<keyword evidence="6 8" id="KW-0472">Membrane</keyword>
<sequence>MEQLIIGGVIAFLVTFYAIPVVIQVAEQKKLFDVPDERKVHKVPIPSLGGLAMFAGLMISLLLTAVLNHSSTFQYYIATFVIIFFLGIKDDIVILTPIKKFVGQLLVAAILCFKGGILLTSMHGFLGIGQLDPTASYLLTFFTVIVVINAFNLIDGVDGLAGSLGLITCVVFGTYFFLAGDLLHALLSFAMVGSIIAFLIYNYNPAKIFMGDTGSMLLGLVNVILTVHFIETAPTAKTYPIYSSPAIGFSILLLPLMDTLRVFGIRILNRRSPFSPDRNHLHHILLERGMGHKSIAISIALASIIPIIICFTFQRYGNTLLILSLISFFFLGVLLLKVIKPKRIRMQVVKTFPKENVSSPKESHAASIKLVPLYVSEGEPALAEED</sequence>
<evidence type="ECO:0008006" key="11">
    <source>
        <dbReference type="Google" id="ProtNLM"/>
    </source>
</evidence>
<feature type="transmembrane region" description="Helical" evidence="8">
    <location>
        <begin position="213"/>
        <end position="230"/>
    </location>
</feature>
<feature type="binding site" evidence="7">
    <location>
        <position position="152"/>
    </location>
    <ligand>
        <name>Mg(2+)</name>
        <dbReference type="ChEBI" id="CHEBI:18420"/>
    </ligand>
</feature>
<reference evidence="9" key="1">
    <citation type="journal article" date="2014" name="Int. J. Syst. Evol. Microbiol.">
        <title>Complete genome sequence of Corynebacterium casei LMG S-19264T (=DSM 44701T), isolated from a smear-ripened cheese.</title>
        <authorList>
            <consortium name="US DOE Joint Genome Institute (JGI-PGF)"/>
            <person name="Walter F."/>
            <person name="Albersmeier A."/>
            <person name="Kalinowski J."/>
            <person name="Ruckert C."/>
        </authorList>
    </citation>
    <scope>NUCLEOTIDE SEQUENCE</scope>
    <source>
        <strain evidence="9">CGMCC 1.15290</strain>
    </source>
</reference>
<dbReference type="RefSeq" id="WP_188957842.1">
    <property type="nucleotide sequence ID" value="NZ_BMIB01000005.1"/>
</dbReference>
<dbReference type="Pfam" id="PF00953">
    <property type="entry name" value="Glycos_transf_4"/>
    <property type="match status" value="1"/>
</dbReference>
<keyword evidence="10" id="KW-1185">Reference proteome</keyword>
<dbReference type="PANTHER" id="PTHR22926:SF3">
    <property type="entry name" value="UNDECAPRENYL-PHOSPHATE ALPHA-N-ACETYLGLUCOSAMINYL 1-PHOSPHATE TRANSFERASE"/>
    <property type="match status" value="1"/>
</dbReference>
<dbReference type="GO" id="GO:0009103">
    <property type="term" value="P:lipopolysaccharide biosynthetic process"/>
    <property type="evidence" value="ECO:0007669"/>
    <property type="project" value="TreeGrafter"/>
</dbReference>
<feature type="transmembrane region" description="Helical" evidence="8">
    <location>
        <begin position="295"/>
        <end position="314"/>
    </location>
</feature>
<dbReference type="GO" id="GO:0016780">
    <property type="term" value="F:phosphotransferase activity, for other substituted phosphate groups"/>
    <property type="evidence" value="ECO:0007669"/>
    <property type="project" value="InterPro"/>
</dbReference>
<dbReference type="CDD" id="cd06853">
    <property type="entry name" value="GT_WecA_like"/>
    <property type="match status" value="1"/>
</dbReference>
<feature type="transmembrane region" description="Helical" evidence="8">
    <location>
        <begin position="73"/>
        <end position="89"/>
    </location>
</feature>
<evidence type="ECO:0000256" key="3">
    <source>
        <dbReference type="ARBA" id="ARBA00022679"/>
    </source>
</evidence>
<evidence type="ECO:0000256" key="4">
    <source>
        <dbReference type="ARBA" id="ARBA00022692"/>
    </source>
</evidence>
<comment type="cofactor">
    <cofactor evidence="7">
        <name>Mg(2+)</name>
        <dbReference type="ChEBI" id="CHEBI:18420"/>
    </cofactor>
</comment>